<sequence>MSTKIQTKFQANIYSEHDIINKSMSELMIEYNQLIQRYNELLSEHSTDSYPVINTLFTGNDDIIAENDILRNKIKELEQRNAKQDIRIDDLDKKCSDLQQTCSNLQETCYSLQQTCHSLIKECCDLKNDSVKRATKKLYKKYVVALQDINFIDRLERTANSQSRSKLIKLKKNRLEDCHYLDNTDEDGSNGYRRTILYQKLSIMPNDIKQLFEQNHDGLLAYILPLVCKTQIRCDDHEIVDEVARWWE</sequence>
<evidence type="ECO:0000256" key="1">
    <source>
        <dbReference type="SAM" id="Coils"/>
    </source>
</evidence>
<gene>
    <name evidence="2" type="ORF">Gaeavirus1_37</name>
</gene>
<protein>
    <submittedName>
        <fullName evidence="2">Uncharacterized protein</fullName>
    </submittedName>
</protein>
<proteinExistence type="predicted"/>
<organism evidence="2">
    <name type="scientific">Gaeavirus sp</name>
    <dbReference type="NCBI Taxonomy" id="2487767"/>
    <lineage>
        <taxon>Viruses</taxon>
        <taxon>Varidnaviria</taxon>
        <taxon>Bamfordvirae</taxon>
        <taxon>Nucleocytoviricota</taxon>
        <taxon>Megaviricetes</taxon>
        <taxon>Imitervirales</taxon>
        <taxon>Mimiviridae</taxon>
        <taxon>Klosneuvirinae</taxon>
    </lineage>
</organism>
<accession>A0A3G4ZYG5</accession>
<dbReference type="EMBL" id="MK072199">
    <property type="protein sequence ID" value="AYV79900.1"/>
    <property type="molecule type" value="Genomic_DNA"/>
</dbReference>
<feature type="coiled-coil region" evidence="1">
    <location>
        <begin position="24"/>
        <end position="108"/>
    </location>
</feature>
<name>A0A3G4ZYG5_9VIRU</name>
<keyword evidence="1" id="KW-0175">Coiled coil</keyword>
<evidence type="ECO:0000313" key="2">
    <source>
        <dbReference type="EMBL" id="AYV79900.1"/>
    </source>
</evidence>
<reference evidence="2" key="1">
    <citation type="submission" date="2018-10" db="EMBL/GenBank/DDBJ databases">
        <title>Hidden diversity of soil giant viruses.</title>
        <authorList>
            <person name="Schulz F."/>
            <person name="Alteio L."/>
            <person name="Goudeau D."/>
            <person name="Ryan E.M."/>
            <person name="Malmstrom R.R."/>
            <person name="Blanchard J."/>
            <person name="Woyke T."/>
        </authorList>
    </citation>
    <scope>NUCLEOTIDE SEQUENCE</scope>
    <source>
        <strain evidence="2">GAV1</strain>
    </source>
</reference>